<dbReference type="RefSeq" id="WP_120245125.1">
    <property type="nucleotide sequence ID" value="NZ_RAPO01000002.1"/>
</dbReference>
<reference evidence="3 4" key="1">
    <citation type="submission" date="2018-09" db="EMBL/GenBank/DDBJ databases">
        <title>Genomic Encyclopedia of Archaeal and Bacterial Type Strains, Phase II (KMG-II): from individual species to whole genera.</title>
        <authorList>
            <person name="Goeker M."/>
        </authorList>
    </citation>
    <scope>NUCLEOTIDE SEQUENCE [LARGE SCALE GENOMIC DNA]</scope>
    <source>
        <strain evidence="3 4">DSM 13151</strain>
    </source>
</reference>
<comment type="caution">
    <text evidence="3">The sequence shown here is derived from an EMBL/GenBank/DDBJ whole genome shotgun (WGS) entry which is preliminary data.</text>
</comment>
<name>A0A419WK67_9EURY</name>
<feature type="domain" description="Capsule synthesis protein CapA" evidence="2">
    <location>
        <begin position="11"/>
        <end position="264"/>
    </location>
</feature>
<evidence type="ECO:0000259" key="2">
    <source>
        <dbReference type="SMART" id="SM00854"/>
    </source>
</evidence>
<dbReference type="EMBL" id="RAPO01000002">
    <property type="protein sequence ID" value="RKD95905.1"/>
    <property type="molecule type" value="Genomic_DNA"/>
</dbReference>
<dbReference type="AlphaFoldDB" id="A0A419WK67"/>
<gene>
    <name evidence="3" type="ORF">ATJ93_2768</name>
</gene>
<keyword evidence="4" id="KW-1185">Reference proteome</keyword>
<dbReference type="Proteomes" id="UP000283805">
    <property type="component" value="Unassembled WGS sequence"/>
</dbReference>
<evidence type="ECO:0000313" key="4">
    <source>
        <dbReference type="Proteomes" id="UP000283805"/>
    </source>
</evidence>
<dbReference type="InterPro" id="IPR019079">
    <property type="entry name" value="Capsule_synth_CapA"/>
</dbReference>
<evidence type="ECO:0000256" key="1">
    <source>
        <dbReference type="ARBA" id="ARBA00005662"/>
    </source>
</evidence>
<dbReference type="InterPro" id="IPR052169">
    <property type="entry name" value="CW_Biosynth-Accessory"/>
</dbReference>
<organism evidence="3 4">
    <name type="scientific">Halopiger aswanensis</name>
    <dbReference type="NCBI Taxonomy" id="148449"/>
    <lineage>
        <taxon>Archaea</taxon>
        <taxon>Methanobacteriati</taxon>
        <taxon>Methanobacteriota</taxon>
        <taxon>Stenosarchaea group</taxon>
        <taxon>Halobacteria</taxon>
        <taxon>Halobacteriales</taxon>
        <taxon>Natrialbaceae</taxon>
        <taxon>Halopiger</taxon>
    </lineage>
</organism>
<evidence type="ECO:0000313" key="3">
    <source>
        <dbReference type="EMBL" id="RKD95905.1"/>
    </source>
</evidence>
<dbReference type="SUPFAM" id="SSF56300">
    <property type="entry name" value="Metallo-dependent phosphatases"/>
    <property type="match status" value="1"/>
</dbReference>
<dbReference type="PANTHER" id="PTHR33393:SF11">
    <property type="entry name" value="POLYGLUTAMINE SYNTHESIS ACCESSORY PROTEIN RV0574C-RELATED"/>
    <property type="match status" value="1"/>
</dbReference>
<comment type="similarity">
    <text evidence="1">Belongs to the CapA family.</text>
</comment>
<dbReference type="CDD" id="cd07381">
    <property type="entry name" value="MPP_CapA"/>
    <property type="match status" value="1"/>
</dbReference>
<dbReference type="SMART" id="SM00854">
    <property type="entry name" value="PGA_cap"/>
    <property type="match status" value="1"/>
</dbReference>
<dbReference type="Gene3D" id="3.60.21.10">
    <property type="match status" value="1"/>
</dbReference>
<accession>A0A419WK67</accession>
<proteinExistence type="inferred from homology"/>
<sequence length="342" mass="37876">MADGDHERTVRIGFTGDVMLGRLVDDRQQHRSIDAVWGTVHERLQALDALVINLECVLSTRGRKWSRTRRPFHFRADPNWAVPALEAAGVDICALANNHVLDYEDVALRDTLERLDEAGIDHAGAGDTIDDALEPAVRRVGGEEEALDVAVVSLTDNTPEYAADETSPGTARIEIDVDDAATVERTREALERARATDPDLLVASLHWGPNMVAEPPPAFREFGRWLVDQGVDVVHGHSAHVFQGIEVHDGCPILYDTGDFVDDYAVDDELRNDRSFLFVLSVTPDGDPTELRLYPTEIDNCAVHEATADAASWSRERMRELSEPFGSEFERDGETLVLSLES</sequence>
<dbReference type="PANTHER" id="PTHR33393">
    <property type="entry name" value="POLYGLUTAMINE SYNTHESIS ACCESSORY PROTEIN RV0574C-RELATED"/>
    <property type="match status" value="1"/>
</dbReference>
<dbReference type="OrthoDB" id="199819at2157"/>
<protein>
    <submittedName>
        <fullName evidence="3">Poly-gamma-glutamate synthesis protein (Capsule biosynthesis protein)</fullName>
    </submittedName>
</protein>
<dbReference type="InterPro" id="IPR029052">
    <property type="entry name" value="Metallo-depent_PP-like"/>
</dbReference>
<dbReference type="Pfam" id="PF09587">
    <property type="entry name" value="PGA_cap"/>
    <property type="match status" value="1"/>
</dbReference>